<organism evidence="2 3">
    <name type="scientific">Syntrophotalea carbinolica (strain DSM 2380 / NBRC 103641 / GraBd1)</name>
    <name type="common">Pelobacter carbinolicus</name>
    <dbReference type="NCBI Taxonomy" id="338963"/>
    <lineage>
        <taxon>Bacteria</taxon>
        <taxon>Pseudomonadati</taxon>
        <taxon>Thermodesulfobacteriota</taxon>
        <taxon>Desulfuromonadia</taxon>
        <taxon>Desulfuromonadales</taxon>
        <taxon>Syntrophotaleaceae</taxon>
        <taxon>Syntrophotalea</taxon>
    </lineage>
</organism>
<feature type="domain" description="BON" evidence="1">
    <location>
        <begin position="3"/>
        <end position="73"/>
    </location>
</feature>
<feature type="domain" description="BON" evidence="1">
    <location>
        <begin position="152"/>
        <end position="219"/>
    </location>
</feature>
<reference evidence="2 3" key="2">
    <citation type="journal article" date="2012" name="BMC Genomics">
        <title>The genome of Pelobacter carbinolicus reveals surprising metabolic capabilities and physiological features.</title>
        <authorList>
            <person name="Aklujkar M."/>
            <person name="Haveman S.A."/>
            <person name="Didonato R.Jr."/>
            <person name="Chertkov O."/>
            <person name="Han C.S."/>
            <person name="Land M.L."/>
            <person name="Brown P."/>
            <person name="Lovley D.R."/>
        </authorList>
    </citation>
    <scope>NUCLEOTIDE SEQUENCE [LARGE SCALE GENOMIC DNA]</scope>
    <source>
        <strain evidence="3">DSM 2380 / NBRC 103641 / GraBd1</strain>
    </source>
</reference>
<keyword evidence="3" id="KW-1185">Reference proteome</keyword>
<evidence type="ECO:0000313" key="2">
    <source>
        <dbReference type="EMBL" id="ABA90201.1"/>
    </source>
</evidence>
<feature type="domain" description="BON" evidence="1">
    <location>
        <begin position="78"/>
        <end position="147"/>
    </location>
</feature>
<accession>Q3A0A6</accession>
<dbReference type="HOGENOM" id="CLU_082070_1_0_7"/>
<dbReference type="InterPro" id="IPR051686">
    <property type="entry name" value="Lipoprotein_DolP"/>
</dbReference>
<evidence type="ECO:0000313" key="3">
    <source>
        <dbReference type="Proteomes" id="UP000002534"/>
    </source>
</evidence>
<dbReference type="STRING" id="338963.Pcar_2966"/>
<dbReference type="InterPro" id="IPR007055">
    <property type="entry name" value="BON_dom"/>
</dbReference>
<name>Q3A0A6_SYNC1</name>
<reference evidence="3" key="1">
    <citation type="submission" date="2005-10" db="EMBL/GenBank/DDBJ databases">
        <title>Complete sequence of Pelobacter carbinolicus DSM 2380.</title>
        <authorList>
            <person name="Copeland A."/>
            <person name="Lucas S."/>
            <person name="Lapidus A."/>
            <person name="Barry K."/>
            <person name="Detter J.C."/>
            <person name="Glavina T."/>
            <person name="Hammon N."/>
            <person name="Israni S."/>
            <person name="Pitluck S."/>
            <person name="Chertkov O."/>
            <person name="Schmutz J."/>
            <person name="Larimer F."/>
            <person name="Land M."/>
            <person name="Kyrpides N."/>
            <person name="Ivanova N."/>
            <person name="Richardson P."/>
        </authorList>
    </citation>
    <scope>NUCLEOTIDE SEQUENCE [LARGE SCALE GENOMIC DNA]</scope>
    <source>
        <strain evidence="3">DSM 2380 / NBRC 103641 / GraBd1</strain>
    </source>
</reference>
<sequence>MNDDERIRKLIEGALANDIRIKLPESHLRISYHDGTATLAGTIDTIAGKRLAKRLAEQVPGVRQAYDLLDVAIAHRMGHKEITQHIRHAFIQERNIDEEHIDIETDIDGHVTLRGRVHSMVQHRLCEVMSWWVPGVRNVLNMITIVPPEEDNDEELKDNLLVILEKDPLVDPKHFQVQVSDGMVTLRGRANSDIEKAAAENDCWFTPGVVDVNNLLAVG</sequence>
<protein>
    <submittedName>
        <fullName evidence="2">Phospholipid-binding domain protein, putative</fullName>
    </submittedName>
</protein>
<dbReference type="PANTHER" id="PTHR34606:SF15">
    <property type="entry name" value="BON DOMAIN-CONTAINING PROTEIN"/>
    <property type="match status" value="1"/>
</dbReference>
<gene>
    <name evidence="2" type="ordered locus">Pcar_2966</name>
</gene>
<proteinExistence type="predicted"/>
<dbReference type="RefSeq" id="WP_011342754.1">
    <property type="nucleotide sequence ID" value="NC_007498.2"/>
</dbReference>
<dbReference type="Proteomes" id="UP000002534">
    <property type="component" value="Chromosome"/>
</dbReference>
<dbReference type="Gene3D" id="3.30.1340.30">
    <property type="match status" value="3"/>
</dbReference>
<dbReference type="Pfam" id="PF04972">
    <property type="entry name" value="BON"/>
    <property type="match status" value="3"/>
</dbReference>
<dbReference type="KEGG" id="pca:Pcar_2966"/>
<dbReference type="AlphaFoldDB" id="Q3A0A6"/>
<dbReference type="eggNOG" id="COG2823">
    <property type="taxonomic scope" value="Bacteria"/>
</dbReference>
<dbReference type="PANTHER" id="PTHR34606">
    <property type="entry name" value="BON DOMAIN-CONTAINING PROTEIN"/>
    <property type="match status" value="1"/>
</dbReference>
<dbReference type="PROSITE" id="PS50914">
    <property type="entry name" value="BON"/>
    <property type="match status" value="3"/>
</dbReference>
<dbReference type="OrthoDB" id="870892at2"/>
<evidence type="ECO:0000259" key="1">
    <source>
        <dbReference type="PROSITE" id="PS50914"/>
    </source>
</evidence>
<dbReference type="EMBL" id="CP000142">
    <property type="protein sequence ID" value="ABA90201.1"/>
    <property type="molecule type" value="Genomic_DNA"/>
</dbReference>